<evidence type="ECO:0000313" key="1">
    <source>
        <dbReference type="EMBL" id="KAI5445560.1"/>
    </source>
</evidence>
<accession>A0A9D5GY62</accession>
<dbReference type="AlphaFoldDB" id="A0A9D5GY62"/>
<protein>
    <submittedName>
        <fullName evidence="1">Uncharacterized protein</fullName>
    </submittedName>
</protein>
<organism evidence="1 2">
    <name type="scientific">Pisum sativum</name>
    <name type="common">Garden pea</name>
    <name type="synonym">Lathyrus oleraceus</name>
    <dbReference type="NCBI Taxonomy" id="3888"/>
    <lineage>
        <taxon>Eukaryota</taxon>
        <taxon>Viridiplantae</taxon>
        <taxon>Streptophyta</taxon>
        <taxon>Embryophyta</taxon>
        <taxon>Tracheophyta</taxon>
        <taxon>Spermatophyta</taxon>
        <taxon>Magnoliopsida</taxon>
        <taxon>eudicotyledons</taxon>
        <taxon>Gunneridae</taxon>
        <taxon>Pentapetalae</taxon>
        <taxon>rosids</taxon>
        <taxon>fabids</taxon>
        <taxon>Fabales</taxon>
        <taxon>Fabaceae</taxon>
        <taxon>Papilionoideae</taxon>
        <taxon>50 kb inversion clade</taxon>
        <taxon>NPAAA clade</taxon>
        <taxon>Hologalegina</taxon>
        <taxon>IRL clade</taxon>
        <taxon>Fabeae</taxon>
        <taxon>Lathyrus</taxon>
    </lineage>
</organism>
<dbReference type="Gramene" id="Psat01G0369500-T1">
    <property type="protein sequence ID" value="KAI5445560.1"/>
    <property type="gene ID" value="KIW84_013695"/>
</dbReference>
<sequence length="732" mass="84191">MLKKYEQQKIETTLKKFDMSDSFANRKIMVEAEIFKLRKKIMMNKYPTWSPCFHTMDVEQLKGFVGIVDAKIQACNHKINMLKNMQSEKNNLMQNKTQENVASSLSSQLDLTNSIPQIQHISDDPMVLVNDNIINEAINFTNCVSLPLVSSTNQINGPPKVDDMMVEYHQEWANKLDEFLQLDDPVAEPENRTSDDLANFEEWANQLNGDIVNWNNQPDLKFEVEACLVVYDDDDGNARPTIWPQDSKIVHTMLKKYEQQKIETTLKKFDMSDSFANRKIMVEAEIFKLRKKIMMNKYPTWSPCFHTMDVEQLKGFVGIVDAKIQACNHKINMLKNMQSEKNNLMQNKTQENVASSLSSQLDLTNSIPQIQHISDDPMVLVNDNIINEAINFTNCVSLPLVSSTNQINGPPKVDDMMVESHQEWANKLDEFLQLDDPVAEPENRTSDLANFEEWANQLNGDIVNWNNQPDLKFEVEACLVVYDDDDGNARPTIWPQDSKIVHTMLKKYEQQKIETTLKKFDMSDSFANSKIMVEAEIFKLRKKIMMNKYPTWSPCFHTMDVEQLKGFVGIVDAKIQACNHKINMLKNMQSEKNNLMQNKTQENVASSLSSQLDLTNSIPQIQHISDDPMVLVNDNIINEAINFTNCVSLPLVSSTNQINGPPKVDDMMVESHQEWANKLDEFLQLDDPVAEPENRTSDLANFEEWANQLNGYIVNWNNQPDLYAWQDISFMP</sequence>
<keyword evidence="2" id="KW-1185">Reference proteome</keyword>
<dbReference type="Proteomes" id="UP001058974">
    <property type="component" value="Chromosome 1"/>
</dbReference>
<dbReference type="EMBL" id="JAMSHJ010000001">
    <property type="protein sequence ID" value="KAI5445560.1"/>
    <property type="molecule type" value="Genomic_DNA"/>
</dbReference>
<comment type="caution">
    <text evidence="1">The sequence shown here is derived from an EMBL/GenBank/DDBJ whole genome shotgun (WGS) entry which is preliminary data.</text>
</comment>
<name>A0A9D5GY62_PEA</name>
<proteinExistence type="predicted"/>
<reference evidence="1 2" key="1">
    <citation type="journal article" date="2022" name="Nat. Genet.">
        <title>Improved pea reference genome and pan-genome highlight genomic features and evolutionary characteristics.</title>
        <authorList>
            <person name="Yang T."/>
            <person name="Liu R."/>
            <person name="Luo Y."/>
            <person name="Hu S."/>
            <person name="Wang D."/>
            <person name="Wang C."/>
            <person name="Pandey M.K."/>
            <person name="Ge S."/>
            <person name="Xu Q."/>
            <person name="Li N."/>
            <person name="Li G."/>
            <person name="Huang Y."/>
            <person name="Saxena R.K."/>
            <person name="Ji Y."/>
            <person name="Li M."/>
            <person name="Yan X."/>
            <person name="He Y."/>
            <person name="Liu Y."/>
            <person name="Wang X."/>
            <person name="Xiang C."/>
            <person name="Varshney R.K."/>
            <person name="Ding H."/>
            <person name="Gao S."/>
            <person name="Zong X."/>
        </authorList>
    </citation>
    <scope>NUCLEOTIDE SEQUENCE [LARGE SCALE GENOMIC DNA]</scope>
    <source>
        <strain evidence="1 2">cv. Zhongwan 6</strain>
    </source>
</reference>
<gene>
    <name evidence="1" type="ORF">KIW84_013695</name>
</gene>
<evidence type="ECO:0000313" key="2">
    <source>
        <dbReference type="Proteomes" id="UP001058974"/>
    </source>
</evidence>